<dbReference type="EMBL" id="UOEI01000219">
    <property type="protein sequence ID" value="VAV97855.1"/>
    <property type="molecule type" value="Genomic_DNA"/>
</dbReference>
<evidence type="ECO:0000256" key="1">
    <source>
        <dbReference type="SAM" id="Phobius"/>
    </source>
</evidence>
<feature type="transmembrane region" description="Helical" evidence="1">
    <location>
        <begin position="30"/>
        <end position="50"/>
    </location>
</feature>
<reference evidence="2" key="1">
    <citation type="submission" date="2018-06" db="EMBL/GenBank/DDBJ databases">
        <authorList>
            <person name="Zhirakovskaya E."/>
        </authorList>
    </citation>
    <scope>NUCLEOTIDE SEQUENCE</scope>
</reference>
<proteinExistence type="predicted"/>
<dbReference type="AlphaFoldDB" id="A0A3B0SSS4"/>
<protein>
    <submittedName>
        <fullName evidence="2">Uncharacterized protein</fullName>
    </submittedName>
</protein>
<keyword evidence="1" id="KW-1133">Transmembrane helix</keyword>
<evidence type="ECO:0000313" key="2">
    <source>
        <dbReference type="EMBL" id="VAV97855.1"/>
    </source>
</evidence>
<keyword evidence="1" id="KW-0472">Membrane</keyword>
<organism evidence="2">
    <name type="scientific">hydrothermal vent metagenome</name>
    <dbReference type="NCBI Taxonomy" id="652676"/>
    <lineage>
        <taxon>unclassified sequences</taxon>
        <taxon>metagenomes</taxon>
        <taxon>ecological metagenomes</taxon>
    </lineage>
</organism>
<accession>A0A3B0SSS4</accession>
<sequence>MTVQRSDLEAKLREIEGVVTDVEDQARSNAVVIGLIAGAVVVGIVAFSVWRSRHGRIRVEVFTQ</sequence>
<name>A0A3B0SSS4_9ZZZZ</name>
<keyword evidence="1" id="KW-0812">Transmembrane</keyword>
<gene>
    <name evidence="2" type="ORF">MNBD_ACTINO01-2598</name>
</gene>